<dbReference type="EMBL" id="JANHJP010000065">
    <property type="protein sequence ID" value="MDC9032330.1"/>
    <property type="molecule type" value="Genomic_DNA"/>
</dbReference>
<comment type="caution">
    <text evidence="1">The sequence shown here is derived from an EMBL/GenBank/DDBJ whole genome shotgun (WGS) entry which is preliminary data.</text>
</comment>
<evidence type="ECO:0000313" key="1">
    <source>
        <dbReference type="EMBL" id="MDC9032330.1"/>
    </source>
</evidence>
<sequence>NSQGKLMLHHVGEIEEPIIEKKYTFFGLNGLDNCQYPDKVPKDLAPFIREPFDNWYYTGKMNPYKDHGGSDKDYIISSGFDID</sequence>
<feature type="non-terminal residue" evidence="1">
    <location>
        <position position="83"/>
    </location>
</feature>
<organism evidence="1 2">
    <name type="scientific">Columbia Basin potato purple top phytoplasma</name>
    <dbReference type="NCBI Taxonomy" id="307134"/>
    <lineage>
        <taxon>Bacteria</taxon>
        <taxon>Bacillati</taxon>
        <taxon>Mycoplasmatota</taxon>
        <taxon>Mollicutes</taxon>
        <taxon>Acholeplasmatales</taxon>
        <taxon>Acholeplasmataceae</taxon>
        <taxon>Candidatus Phytoplasma</taxon>
        <taxon>16SrVI (Clover proliferation group)</taxon>
    </lineage>
</organism>
<dbReference type="GO" id="GO:0032259">
    <property type="term" value="P:methylation"/>
    <property type="evidence" value="ECO:0007669"/>
    <property type="project" value="UniProtKB-KW"/>
</dbReference>
<name>A0ABT5L9R0_9MOLU</name>
<dbReference type="GO" id="GO:0008168">
    <property type="term" value="F:methyltransferase activity"/>
    <property type="evidence" value="ECO:0007669"/>
    <property type="project" value="UniProtKB-KW"/>
</dbReference>
<protein>
    <submittedName>
        <fullName evidence="1">DNA cytosine methyltransferase</fullName>
    </submittedName>
</protein>
<reference evidence="1 2" key="1">
    <citation type="journal article" date="2023" name="Plant">
        <title>Draft Genome Sequence Resource of CBPPT1, a 'Candidatus Phytoplasma trifolii'-Related Strain Associated with Potato Purple Top Disease in the Columbia Basin, U.S.A.</title>
        <authorList>
            <person name="Wei W."/>
            <person name="Shao J."/>
            <person name="Bottner-Parker K.D."/>
            <person name="Zhao Y."/>
        </authorList>
    </citation>
    <scope>NUCLEOTIDE SEQUENCE [LARGE SCALE GENOMIC DNA]</scope>
    <source>
        <strain evidence="1 2">CBPPT1</strain>
    </source>
</reference>
<accession>A0ABT5L9R0</accession>
<feature type="non-terminal residue" evidence="1">
    <location>
        <position position="1"/>
    </location>
</feature>
<proteinExistence type="predicted"/>
<gene>
    <name evidence="1" type="ORF">M8044_000553</name>
</gene>
<keyword evidence="2" id="KW-1185">Reference proteome</keyword>
<keyword evidence="1" id="KW-0808">Transferase</keyword>
<keyword evidence="1" id="KW-0489">Methyltransferase</keyword>
<evidence type="ECO:0000313" key="2">
    <source>
        <dbReference type="Proteomes" id="UP001221763"/>
    </source>
</evidence>
<dbReference type="Proteomes" id="UP001221763">
    <property type="component" value="Unassembled WGS sequence"/>
</dbReference>